<dbReference type="InterPro" id="IPR036866">
    <property type="entry name" value="RibonucZ/Hydroxyglut_hydro"/>
</dbReference>
<dbReference type="InterPro" id="IPR010982">
    <property type="entry name" value="Lambda_DNA-bd_dom_sf"/>
</dbReference>
<dbReference type="PANTHER" id="PTHR46233">
    <property type="entry name" value="HYDROXYACYLGLUTATHIONE HYDROLASE GLOC"/>
    <property type="match status" value="1"/>
</dbReference>
<proteinExistence type="predicted"/>
<dbReference type="InterPro" id="IPR051453">
    <property type="entry name" value="MBL_Glyoxalase_II"/>
</dbReference>
<gene>
    <name evidence="6" type="ORF">JIN83_06770</name>
</gene>
<dbReference type="CDD" id="cd00093">
    <property type="entry name" value="HTH_XRE"/>
    <property type="match status" value="1"/>
</dbReference>
<keyword evidence="2" id="KW-0479">Metal-binding</keyword>
<dbReference type="RefSeq" id="WP_309489261.1">
    <property type="nucleotide sequence ID" value="NZ_JAENIG010000003.1"/>
</dbReference>
<dbReference type="EMBL" id="JAENIG010000003">
    <property type="protein sequence ID" value="MBK1854655.1"/>
    <property type="molecule type" value="Genomic_DNA"/>
</dbReference>
<evidence type="ECO:0000256" key="3">
    <source>
        <dbReference type="ARBA" id="ARBA00022801"/>
    </source>
</evidence>
<dbReference type="Gene3D" id="3.60.15.10">
    <property type="entry name" value="Ribonuclease Z/Hydroxyacylglutathione hydrolase-like"/>
    <property type="match status" value="2"/>
</dbReference>
<dbReference type="GO" id="GO:0003677">
    <property type="term" value="F:DNA binding"/>
    <property type="evidence" value="ECO:0007669"/>
    <property type="project" value="InterPro"/>
</dbReference>
<keyword evidence="7" id="KW-1185">Reference proteome</keyword>
<dbReference type="InterPro" id="IPR001387">
    <property type="entry name" value="Cro/C1-type_HTH"/>
</dbReference>
<dbReference type="Gene3D" id="1.10.260.40">
    <property type="entry name" value="lambda repressor-like DNA-binding domains"/>
    <property type="match status" value="1"/>
</dbReference>
<organism evidence="6 7">
    <name type="scientific">Oceaniferula flava</name>
    <dbReference type="NCBI Taxonomy" id="2800421"/>
    <lineage>
        <taxon>Bacteria</taxon>
        <taxon>Pseudomonadati</taxon>
        <taxon>Verrucomicrobiota</taxon>
        <taxon>Verrucomicrobiia</taxon>
        <taxon>Verrucomicrobiales</taxon>
        <taxon>Verrucomicrobiaceae</taxon>
        <taxon>Oceaniferula</taxon>
    </lineage>
</organism>
<comment type="caution">
    <text evidence="6">The sequence shown here is derived from an EMBL/GenBank/DDBJ whole genome shotgun (WGS) entry which is preliminary data.</text>
</comment>
<dbReference type="InterPro" id="IPR001279">
    <property type="entry name" value="Metallo-B-lactamas"/>
</dbReference>
<dbReference type="Proteomes" id="UP000634206">
    <property type="component" value="Unassembled WGS sequence"/>
</dbReference>
<dbReference type="PROSITE" id="PS50943">
    <property type="entry name" value="HTH_CROC1"/>
    <property type="match status" value="1"/>
</dbReference>
<dbReference type="GO" id="GO:0016787">
    <property type="term" value="F:hydrolase activity"/>
    <property type="evidence" value="ECO:0007669"/>
    <property type="project" value="UniProtKB-KW"/>
</dbReference>
<evidence type="ECO:0000256" key="2">
    <source>
        <dbReference type="ARBA" id="ARBA00022723"/>
    </source>
</evidence>
<dbReference type="SMART" id="SM00849">
    <property type="entry name" value="Lactamase_B"/>
    <property type="match status" value="1"/>
</dbReference>
<dbReference type="AlphaFoldDB" id="A0AAE2VBL2"/>
<reference evidence="6" key="1">
    <citation type="submission" date="2021-01" db="EMBL/GenBank/DDBJ databases">
        <title>Modified the classification status of verrucomicrobia.</title>
        <authorList>
            <person name="Feng X."/>
        </authorList>
    </citation>
    <scope>NUCLEOTIDE SEQUENCE</scope>
    <source>
        <strain evidence="6">5K15</strain>
    </source>
</reference>
<comment type="cofactor">
    <cofactor evidence="1">
        <name>Zn(2+)</name>
        <dbReference type="ChEBI" id="CHEBI:29105"/>
    </cofactor>
</comment>
<evidence type="ECO:0000313" key="6">
    <source>
        <dbReference type="EMBL" id="MBK1854655.1"/>
    </source>
</evidence>
<evidence type="ECO:0000256" key="4">
    <source>
        <dbReference type="ARBA" id="ARBA00022833"/>
    </source>
</evidence>
<dbReference type="SUPFAM" id="SSF56281">
    <property type="entry name" value="Metallo-hydrolase/oxidoreductase"/>
    <property type="match status" value="1"/>
</dbReference>
<feature type="domain" description="HTH cro/C1-type" evidence="5">
    <location>
        <begin position="33"/>
        <end position="71"/>
    </location>
</feature>
<evidence type="ECO:0000313" key="7">
    <source>
        <dbReference type="Proteomes" id="UP000634206"/>
    </source>
</evidence>
<dbReference type="PANTHER" id="PTHR46233:SF3">
    <property type="entry name" value="HYDROXYACYLGLUTATHIONE HYDROLASE GLOC"/>
    <property type="match status" value="1"/>
</dbReference>
<name>A0AAE2VBL2_9BACT</name>
<keyword evidence="4" id="KW-0862">Zinc</keyword>
<sequence length="264" mass="28175">MSIPNTKHIPIEDDPCDVISKAMRGMGLNESYLAEQAGLTTSEVQQAVNGNHTAAVLEKLATALNLSPQALSGLESYRPSPIAVEGLVQIVSDFGHAGVNAFVVSRGKQAVVFDTGTNAQPILDYLASQQLKAAALVITHRHSDHTAGLDSFADTPVIFPEDTEHQQEFECGGMHFTALDVSGHAQPARAYFHQELSSPLCVVGDSIFAGSIGGARSQSSYSQALKTIHDHIRPLPEETVICPGHGPMTTLAQETKHNPFIANM</sequence>
<evidence type="ECO:0000256" key="1">
    <source>
        <dbReference type="ARBA" id="ARBA00001947"/>
    </source>
</evidence>
<dbReference type="GO" id="GO:0046872">
    <property type="term" value="F:metal ion binding"/>
    <property type="evidence" value="ECO:0007669"/>
    <property type="project" value="UniProtKB-KW"/>
</dbReference>
<evidence type="ECO:0000259" key="5">
    <source>
        <dbReference type="PROSITE" id="PS50943"/>
    </source>
</evidence>
<protein>
    <submittedName>
        <fullName evidence="6">MBL fold metallo-hydrolase</fullName>
    </submittedName>
</protein>
<accession>A0AAE2VBL2</accession>
<dbReference type="Pfam" id="PF00753">
    <property type="entry name" value="Lactamase_B"/>
    <property type="match status" value="1"/>
</dbReference>
<keyword evidence="3" id="KW-0378">Hydrolase</keyword>
<dbReference type="SUPFAM" id="SSF47413">
    <property type="entry name" value="lambda repressor-like DNA-binding domains"/>
    <property type="match status" value="1"/>
</dbReference>